<dbReference type="InterPro" id="IPR027417">
    <property type="entry name" value="P-loop_NTPase"/>
</dbReference>
<keyword evidence="6" id="KW-0472">Membrane</keyword>
<keyword evidence="9" id="KW-1185">Reference proteome</keyword>
<evidence type="ECO:0000256" key="2">
    <source>
        <dbReference type="ARBA" id="ARBA00004240"/>
    </source>
</evidence>
<evidence type="ECO:0000256" key="6">
    <source>
        <dbReference type="ARBA" id="ARBA00023136"/>
    </source>
</evidence>
<dbReference type="SUPFAM" id="SSF53474">
    <property type="entry name" value="alpha/beta-Hydrolases"/>
    <property type="match status" value="1"/>
</dbReference>
<dbReference type="Gene3D" id="1.25.40.10">
    <property type="entry name" value="Tetratricopeptide repeat domain"/>
    <property type="match status" value="2"/>
</dbReference>
<dbReference type="EMBL" id="ML977005">
    <property type="protein sequence ID" value="KAF1953171.1"/>
    <property type="molecule type" value="Genomic_DNA"/>
</dbReference>
<dbReference type="PANTHER" id="PTHR48182">
    <property type="entry name" value="PROTEIN SERAC1"/>
    <property type="match status" value="1"/>
</dbReference>
<dbReference type="InterPro" id="IPR011990">
    <property type="entry name" value="TPR-like_helical_dom_sf"/>
</dbReference>
<reference evidence="8" key="1">
    <citation type="journal article" date="2020" name="Stud. Mycol.">
        <title>101 Dothideomycetes genomes: a test case for predicting lifestyles and emergence of pathogens.</title>
        <authorList>
            <person name="Haridas S."/>
            <person name="Albert R."/>
            <person name="Binder M."/>
            <person name="Bloem J."/>
            <person name="Labutti K."/>
            <person name="Salamov A."/>
            <person name="Andreopoulos B."/>
            <person name="Baker S."/>
            <person name="Barry K."/>
            <person name="Bills G."/>
            <person name="Bluhm B."/>
            <person name="Cannon C."/>
            <person name="Castanera R."/>
            <person name="Culley D."/>
            <person name="Daum C."/>
            <person name="Ezra D."/>
            <person name="Gonzalez J."/>
            <person name="Henrissat B."/>
            <person name="Kuo A."/>
            <person name="Liang C."/>
            <person name="Lipzen A."/>
            <person name="Lutzoni F."/>
            <person name="Magnuson J."/>
            <person name="Mondo S."/>
            <person name="Nolan M."/>
            <person name="Ohm R."/>
            <person name="Pangilinan J."/>
            <person name="Park H.-J."/>
            <person name="Ramirez L."/>
            <person name="Alfaro M."/>
            <person name="Sun H."/>
            <person name="Tritt A."/>
            <person name="Yoshinaga Y."/>
            <person name="Zwiers L.-H."/>
            <person name="Turgeon B."/>
            <person name="Goodwin S."/>
            <person name="Spatafora J."/>
            <person name="Crous P."/>
            <person name="Grigoriev I."/>
        </authorList>
    </citation>
    <scope>NUCLEOTIDE SEQUENCE</scope>
    <source>
        <strain evidence="8">CBS 675.92</strain>
    </source>
</reference>
<dbReference type="InterPro" id="IPR029058">
    <property type="entry name" value="AB_hydrolase_fold"/>
</dbReference>
<evidence type="ECO:0000313" key="8">
    <source>
        <dbReference type="EMBL" id="KAF1953171.1"/>
    </source>
</evidence>
<dbReference type="SUPFAM" id="SSF48452">
    <property type="entry name" value="TPR-like"/>
    <property type="match status" value="2"/>
</dbReference>
<dbReference type="GO" id="GO:0016020">
    <property type="term" value="C:membrane"/>
    <property type="evidence" value="ECO:0007669"/>
    <property type="project" value="UniProtKB-SubCell"/>
</dbReference>
<dbReference type="Pfam" id="PF00931">
    <property type="entry name" value="NB-ARC"/>
    <property type="match status" value="1"/>
</dbReference>
<dbReference type="GO" id="GO:0005783">
    <property type="term" value="C:endoplasmic reticulum"/>
    <property type="evidence" value="ECO:0007669"/>
    <property type="project" value="UniProtKB-SubCell"/>
</dbReference>
<evidence type="ECO:0000256" key="3">
    <source>
        <dbReference type="ARBA" id="ARBA00004370"/>
    </source>
</evidence>
<dbReference type="Gene3D" id="3.40.50.300">
    <property type="entry name" value="P-loop containing nucleotide triphosphate hydrolases"/>
    <property type="match status" value="1"/>
</dbReference>
<dbReference type="Proteomes" id="UP000800035">
    <property type="component" value="Unassembled WGS sequence"/>
</dbReference>
<gene>
    <name evidence="8" type="ORF">CC80DRAFT_451183</name>
</gene>
<accession>A0A6A5TKJ2</accession>
<evidence type="ECO:0000259" key="7">
    <source>
        <dbReference type="Pfam" id="PF00931"/>
    </source>
</evidence>
<evidence type="ECO:0000313" key="9">
    <source>
        <dbReference type="Proteomes" id="UP000800035"/>
    </source>
</evidence>
<dbReference type="PANTHER" id="PTHR48182:SF2">
    <property type="entry name" value="PROTEIN SERAC1"/>
    <property type="match status" value="1"/>
</dbReference>
<dbReference type="GO" id="GO:0043531">
    <property type="term" value="F:ADP binding"/>
    <property type="evidence" value="ECO:0007669"/>
    <property type="project" value="InterPro"/>
</dbReference>
<name>A0A6A5TKJ2_9PLEO</name>
<evidence type="ECO:0000256" key="4">
    <source>
        <dbReference type="ARBA" id="ARBA00022824"/>
    </source>
</evidence>
<feature type="domain" description="NB-ARC" evidence="7">
    <location>
        <begin position="295"/>
        <end position="455"/>
    </location>
</feature>
<dbReference type="InterPro" id="IPR002182">
    <property type="entry name" value="NB-ARC"/>
</dbReference>
<dbReference type="Pfam" id="PF13424">
    <property type="entry name" value="TPR_12"/>
    <property type="match status" value="2"/>
</dbReference>
<dbReference type="InterPro" id="IPR052374">
    <property type="entry name" value="SERAC1"/>
</dbReference>
<keyword evidence="4" id="KW-0256">Endoplasmic reticulum</keyword>
<protein>
    <recommendedName>
        <fullName evidence="7">NB-ARC domain-containing protein</fullName>
    </recommendedName>
</protein>
<keyword evidence="5" id="KW-0496">Mitochondrion</keyword>
<evidence type="ECO:0000256" key="5">
    <source>
        <dbReference type="ARBA" id="ARBA00023128"/>
    </source>
</evidence>
<dbReference type="OrthoDB" id="427518at2759"/>
<evidence type="ECO:0000256" key="1">
    <source>
        <dbReference type="ARBA" id="ARBA00004173"/>
    </source>
</evidence>
<organism evidence="8 9">
    <name type="scientific">Byssothecium circinans</name>
    <dbReference type="NCBI Taxonomy" id="147558"/>
    <lineage>
        <taxon>Eukaryota</taxon>
        <taxon>Fungi</taxon>
        <taxon>Dikarya</taxon>
        <taxon>Ascomycota</taxon>
        <taxon>Pezizomycotina</taxon>
        <taxon>Dothideomycetes</taxon>
        <taxon>Pleosporomycetidae</taxon>
        <taxon>Pleosporales</taxon>
        <taxon>Massarineae</taxon>
        <taxon>Massarinaceae</taxon>
        <taxon>Byssothecium</taxon>
    </lineage>
</organism>
<dbReference type="SUPFAM" id="SSF52540">
    <property type="entry name" value="P-loop containing nucleoside triphosphate hydrolases"/>
    <property type="match status" value="1"/>
</dbReference>
<comment type="subcellular location">
    <subcellularLocation>
        <location evidence="2">Endoplasmic reticulum</location>
    </subcellularLocation>
    <subcellularLocation>
        <location evidence="3">Membrane</location>
    </subcellularLocation>
    <subcellularLocation>
        <location evidence="1">Mitochondrion</location>
    </subcellularLocation>
</comment>
<dbReference type="AlphaFoldDB" id="A0A6A5TKJ2"/>
<feature type="non-terminal residue" evidence="8">
    <location>
        <position position="871"/>
    </location>
</feature>
<dbReference type="GO" id="GO:0005739">
    <property type="term" value="C:mitochondrion"/>
    <property type="evidence" value="ECO:0007669"/>
    <property type="project" value="UniProtKB-SubCell"/>
</dbReference>
<dbReference type="Gene3D" id="3.40.50.1820">
    <property type="entry name" value="alpha/beta hydrolase"/>
    <property type="match status" value="1"/>
</dbReference>
<sequence>MANYLKTLVPGTDPKIDIVAVHGLNPKGKGKHGEGTWTAPNGKLWLRDFLALKIPEARILLFGYDSSVFNGSTMHVTDHATNLLNRLENKRADAPERPVVFIVHSLGGLVVKQAMVEAKQTDNPIRSATHGIIFFGTPHKGGNKAGLGKVLNKIVNASILKPPSKLVEALEKESVFLEQLDMQFRNQLEDFSYVSFREQRPHPVVGIVVDDQSAQLGLPWKRERAIAIDRDHNGICKFESEEDGDYEQVEDEVKRFVKDAITSARLTSTDALSAPNRVFVLPSEHQIRNFVGRQDLLLRIISKLISNDAHHRIALYGLGGVGKSDFALRCAYDIKSYSTDISVFWISAGSIDQLQQSIQDIARALQITDATTSTSVLSDIRNHLDQRENGRWVMIIDHVDDLQNLGDLGSYIPSSSHGSVLFTTRNRKIATEVADKSSDERIGPLSQHECVELLYQLLDTDQIQDGSGVPELTQLLECFPQAIVQAASFMRKNDITVQTYLRSFSENGYSALELLGHGLEDSSTSTAVTTSWMASFKQLQANNEYAADLLSLMAFLNHRDIPEAVLLAMDDAKTARLFIQACGSLKAFSFISETPVQGAETLGSKIFHVQPMVQVVMQHWLRKHDQAARWCSAALVALSKVLGAAESSRDQWQVFDICLPHIQTVSKHMVDFPNEQELKATLLHDASWYFRIRGYHDTAEEMALEALKIRKQLLGEEHEATLASTHSLALILFEQNRINEAEALEMQAIDICKRAFSEDDNHILRHQSHLARIWGVQSKYEEALEVQQKIFASSMVDDPTFTNSATWSAMRDLAITLSYVGRQREAESLQLQVYKARSENLGKDHPETLVIMSDLATSYLEQARYQEAEEL</sequence>
<proteinExistence type="predicted"/>